<reference evidence="1" key="2">
    <citation type="submission" date="2023-05" db="EMBL/GenBank/DDBJ databases">
        <authorList>
            <consortium name="Lawrence Berkeley National Laboratory"/>
            <person name="Steindorff A."/>
            <person name="Hensen N."/>
            <person name="Bonometti L."/>
            <person name="Westerberg I."/>
            <person name="Brannstrom I.O."/>
            <person name="Guillou S."/>
            <person name="Cros-Aarteil S."/>
            <person name="Calhoun S."/>
            <person name="Haridas S."/>
            <person name="Kuo A."/>
            <person name="Mondo S."/>
            <person name="Pangilinan J."/>
            <person name="Riley R."/>
            <person name="Labutti K."/>
            <person name="Andreopoulos B."/>
            <person name="Lipzen A."/>
            <person name="Chen C."/>
            <person name="Yanf M."/>
            <person name="Daum C."/>
            <person name="Ng V."/>
            <person name="Clum A."/>
            <person name="Ohm R."/>
            <person name="Martin F."/>
            <person name="Silar P."/>
            <person name="Natvig D."/>
            <person name="Lalanne C."/>
            <person name="Gautier V."/>
            <person name="Ament-Velasquez S.L."/>
            <person name="Kruys A."/>
            <person name="Hutchinson M.I."/>
            <person name="Powell A.J."/>
            <person name="Barry K."/>
            <person name="Miller A.N."/>
            <person name="Grigoriev I.V."/>
            <person name="Debuchy R."/>
            <person name="Gladieux P."/>
            <person name="Thoren M.H."/>
            <person name="Johannesson H."/>
        </authorList>
    </citation>
    <scope>NUCLEOTIDE SEQUENCE</scope>
    <source>
        <strain evidence="1">CBS 141.50</strain>
    </source>
</reference>
<dbReference type="EMBL" id="MU853618">
    <property type="protein sequence ID" value="KAK4141052.1"/>
    <property type="molecule type" value="Genomic_DNA"/>
</dbReference>
<protein>
    <recommendedName>
        <fullName evidence="3">RRM domain-containing protein</fullName>
    </recommendedName>
</protein>
<reference evidence="1" key="1">
    <citation type="journal article" date="2023" name="Mol. Phylogenet. Evol.">
        <title>Genome-scale phylogeny and comparative genomics of the fungal order Sordariales.</title>
        <authorList>
            <person name="Hensen N."/>
            <person name="Bonometti L."/>
            <person name="Westerberg I."/>
            <person name="Brannstrom I.O."/>
            <person name="Guillou S."/>
            <person name="Cros-Aarteil S."/>
            <person name="Calhoun S."/>
            <person name="Haridas S."/>
            <person name="Kuo A."/>
            <person name="Mondo S."/>
            <person name="Pangilinan J."/>
            <person name="Riley R."/>
            <person name="LaButti K."/>
            <person name="Andreopoulos B."/>
            <person name="Lipzen A."/>
            <person name="Chen C."/>
            <person name="Yan M."/>
            <person name="Daum C."/>
            <person name="Ng V."/>
            <person name="Clum A."/>
            <person name="Steindorff A."/>
            <person name="Ohm R.A."/>
            <person name="Martin F."/>
            <person name="Silar P."/>
            <person name="Natvig D.O."/>
            <person name="Lalanne C."/>
            <person name="Gautier V."/>
            <person name="Ament-Velasquez S.L."/>
            <person name="Kruys A."/>
            <person name="Hutchinson M.I."/>
            <person name="Powell A.J."/>
            <person name="Barry K."/>
            <person name="Miller A.N."/>
            <person name="Grigoriev I.V."/>
            <person name="Debuchy R."/>
            <person name="Gladieux P."/>
            <person name="Hiltunen Thoren M."/>
            <person name="Johannesson H."/>
        </authorList>
    </citation>
    <scope>NUCLEOTIDE SEQUENCE</scope>
    <source>
        <strain evidence="1">CBS 141.50</strain>
    </source>
</reference>
<gene>
    <name evidence="1" type="ORF">C8A04DRAFT_14400</name>
</gene>
<keyword evidence="2" id="KW-1185">Reference proteome</keyword>
<dbReference type="Proteomes" id="UP001302676">
    <property type="component" value="Unassembled WGS sequence"/>
</dbReference>
<evidence type="ECO:0000313" key="2">
    <source>
        <dbReference type="Proteomes" id="UP001302676"/>
    </source>
</evidence>
<sequence length="378" mass="41948">MPGQLIPNINNNNIIPPEPWLPYPTGLTPPSHEVVSQHHDSALVPITTPTTALTDPCLLSPPSSTYYHPMNCRSVTHQHQYPHHSQQPPTQHDVYSLLLRGFSPNYRGDPSVARNQSAAIPAEANCSLFLVGLAPDLTTHELLSGIRNVGRVYATHINPPDPARGHQLSAAKLVFFERRAAGEFLSFSLCLSLSVFLSFFLPLSSSHHLRHKETPRTTNVSPTPTEIFYNRFAPAYFSTPRNPHLLARVTWNRIPPTPTGPTSPRTITPPRPRSRVLLIAGPPHIVNAAFLCAYLDTKLSYQIDAILSRGQSEDGKRVLVEFRFGSFRCQAEAARMALMREFRDCGVVCDYGEFSFCFCAYSFVAGVCVSVCEVFVTD</sequence>
<dbReference type="AlphaFoldDB" id="A0AAN6ZJT0"/>
<evidence type="ECO:0008006" key="3">
    <source>
        <dbReference type="Google" id="ProtNLM"/>
    </source>
</evidence>
<organism evidence="1 2">
    <name type="scientific">Dichotomopilus funicola</name>
    <dbReference type="NCBI Taxonomy" id="1934379"/>
    <lineage>
        <taxon>Eukaryota</taxon>
        <taxon>Fungi</taxon>
        <taxon>Dikarya</taxon>
        <taxon>Ascomycota</taxon>
        <taxon>Pezizomycotina</taxon>
        <taxon>Sordariomycetes</taxon>
        <taxon>Sordariomycetidae</taxon>
        <taxon>Sordariales</taxon>
        <taxon>Chaetomiaceae</taxon>
        <taxon>Dichotomopilus</taxon>
    </lineage>
</organism>
<evidence type="ECO:0000313" key="1">
    <source>
        <dbReference type="EMBL" id="KAK4141052.1"/>
    </source>
</evidence>
<name>A0AAN6ZJT0_9PEZI</name>
<dbReference type="RefSeq" id="XP_062634423.1">
    <property type="nucleotide sequence ID" value="XM_062778078.1"/>
</dbReference>
<accession>A0AAN6ZJT0</accession>
<comment type="caution">
    <text evidence="1">The sequence shown here is derived from an EMBL/GenBank/DDBJ whole genome shotgun (WGS) entry which is preliminary data.</text>
</comment>
<dbReference type="GeneID" id="87814691"/>
<proteinExistence type="predicted"/>